<organism evidence="2 3">
    <name type="scientific">Acidovorax lacteus</name>
    <dbReference type="NCBI Taxonomy" id="1924988"/>
    <lineage>
        <taxon>Bacteria</taxon>
        <taxon>Pseudomonadati</taxon>
        <taxon>Pseudomonadota</taxon>
        <taxon>Betaproteobacteria</taxon>
        <taxon>Burkholderiales</taxon>
        <taxon>Comamonadaceae</taxon>
        <taxon>Acidovorax</taxon>
    </lineage>
</organism>
<feature type="transmembrane region" description="Helical" evidence="1">
    <location>
        <begin position="39"/>
        <end position="61"/>
    </location>
</feature>
<evidence type="ECO:0000256" key="1">
    <source>
        <dbReference type="SAM" id="Phobius"/>
    </source>
</evidence>
<feature type="transmembrane region" description="Helical" evidence="1">
    <location>
        <begin position="68"/>
        <end position="87"/>
    </location>
</feature>
<name>A0ABP8LJZ6_9BURK</name>
<dbReference type="RefSeq" id="WP_345067651.1">
    <property type="nucleotide sequence ID" value="NZ_BAABEX010000031.1"/>
</dbReference>
<protein>
    <submittedName>
        <fullName evidence="2">Uncharacterized protein</fullName>
    </submittedName>
</protein>
<evidence type="ECO:0000313" key="3">
    <source>
        <dbReference type="Proteomes" id="UP001501788"/>
    </source>
</evidence>
<comment type="caution">
    <text evidence="2">The sequence shown here is derived from an EMBL/GenBank/DDBJ whole genome shotgun (WGS) entry which is preliminary data.</text>
</comment>
<dbReference type="EMBL" id="BAABEX010000031">
    <property type="protein sequence ID" value="GAA4430509.1"/>
    <property type="molecule type" value="Genomic_DNA"/>
</dbReference>
<keyword evidence="1" id="KW-1133">Transmembrane helix</keyword>
<dbReference type="Proteomes" id="UP001501788">
    <property type="component" value="Unassembled WGS sequence"/>
</dbReference>
<evidence type="ECO:0000313" key="2">
    <source>
        <dbReference type="EMBL" id="GAA4430509.1"/>
    </source>
</evidence>
<gene>
    <name evidence="2" type="ORF">GCM10023090_32010</name>
</gene>
<feature type="transmembrane region" description="Helical" evidence="1">
    <location>
        <begin position="99"/>
        <end position="121"/>
    </location>
</feature>
<keyword evidence="3" id="KW-1185">Reference proteome</keyword>
<accession>A0ABP8LJZ6</accession>
<reference evidence="3" key="1">
    <citation type="journal article" date="2019" name="Int. J. Syst. Evol. Microbiol.">
        <title>The Global Catalogue of Microorganisms (GCM) 10K type strain sequencing project: providing services to taxonomists for standard genome sequencing and annotation.</title>
        <authorList>
            <consortium name="The Broad Institute Genomics Platform"/>
            <consortium name="The Broad Institute Genome Sequencing Center for Infectious Disease"/>
            <person name="Wu L."/>
            <person name="Ma J."/>
        </authorList>
    </citation>
    <scope>NUCLEOTIDE SEQUENCE [LARGE SCALE GENOMIC DNA]</scope>
    <source>
        <strain evidence="3">JCM 31890</strain>
    </source>
</reference>
<proteinExistence type="predicted"/>
<feature type="transmembrane region" description="Helical" evidence="1">
    <location>
        <begin position="12"/>
        <end position="33"/>
    </location>
</feature>
<keyword evidence="1" id="KW-0812">Transmembrane</keyword>
<sequence>MLHLRRALITTACYLLSAYGLLGSLVVVGTSGAHGLPGVLAGLTVLLAWVCHALMGLRWVLDAPAPRWMPVLGTAAGCAGLLLWPLAAPGGGAVAWADLPRAAAVGLVLTLPCVLLAVYLVRFHMRRAAPGATMPAAM</sequence>
<keyword evidence="1" id="KW-0472">Membrane</keyword>